<dbReference type="SMART" id="SM01133">
    <property type="entry name" value="DeoC"/>
    <property type="match status" value="1"/>
</dbReference>
<proteinExistence type="inferred from homology"/>
<dbReference type="GO" id="GO:0004139">
    <property type="term" value="F:deoxyribose-phosphate aldolase activity"/>
    <property type="evidence" value="ECO:0007669"/>
    <property type="project" value="UniProtKB-UniRule"/>
</dbReference>
<comment type="pathway">
    <text evidence="1">Carbohydrate degradation; 2-deoxy-D-ribose 1-phosphate degradation; D-glyceraldehyde 3-phosphate and acetaldehyde from 2-deoxy-alpha-D-ribose 1-phosphate: step 2/2.</text>
</comment>
<evidence type="ECO:0000256" key="3">
    <source>
        <dbReference type="ARBA" id="ARBA00012515"/>
    </source>
</evidence>
<dbReference type="Gene3D" id="3.20.20.70">
    <property type="entry name" value="Aldolase class I"/>
    <property type="match status" value="1"/>
</dbReference>
<dbReference type="PANTHER" id="PTHR10889">
    <property type="entry name" value="DEOXYRIBOSE-PHOSPHATE ALDOLASE"/>
    <property type="match status" value="1"/>
</dbReference>
<keyword evidence="4 8" id="KW-0456">Lyase</keyword>
<evidence type="ECO:0000256" key="1">
    <source>
        <dbReference type="ARBA" id="ARBA00004816"/>
    </source>
</evidence>
<dbReference type="CDD" id="cd00959">
    <property type="entry name" value="DeoC"/>
    <property type="match status" value="1"/>
</dbReference>
<evidence type="ECO:0000256" key="7">
    <source>
        <dbReference type="NCBIfam" id="TIGR00126"/>
    </source>
</evidence>
<dbReference type="NCBIfam" id="TIGR00126">
    <property type="entry name" value="deoC"/>
    <property type="match status" value="1"/>
</dbReference>
<dbReference type="InterPro" id="IPR002915">
    <property type="entry name" value="DeoC/FbaB/LacD_aldolase"/>
</dbReference>
<dbReference type="PANTHER" id="PTHR10889:SF3">
    <property type="entry name" value="DEOXYRIBOSE-PHOSPHATE ALDOLASE"/>
    <property type="match status" value="1"/>
</dbReference>
<dbReference type="EMBL" id="JAAAMJ010000002">
    <property type="protein sequence ID" value="NDV86261.1"/>
    <property type="molecule type" value="Genomic_DNA"/>
</dbReference>
<dbReference type="InterPro" id="IPR011343">
    <property type="entry name" value="DeoC"/>
</dbReference>
<dbReference type="GO" id="GO:0016052">
    <property type="term" value="P:carbohydrate catabolic process"/>
    <property type="evidence" value="ECO:0007669"/>
    <property type="project" value="TreeGrafter"/>
</dbReference>
<protein>
    <recommendedName>
        <fullName evidence="3 7">Deoxyribose-phosphate aldolase</fullName>
        <ecNumber evidence="3 7">4.1.2.4</ecNumber>
    </recommendedName>
</protein>
<dbReference type="Proteomes" id="UP000476332">
    <property type="component" value="Unassembled WGS sequence"/>
</dbReference>
<accession>A0A6L9MF51</accession>
<gene>
    <name evidence="8" type="primary">deoC</name>
    <name evidence="8" type="ORF">GTW51_06045</name>
</gene>
<dbReference type="InterPro" id="IPR013785">
    <property type="entry name" value="Aldolase_TIM"/>
</dbReference>
<organism evidence="8 9">
    <name type="scientific">Aurantimonas aggregata</name>
    <dbReference type="NCBI Taxonomy" id="2047720"/>
    <lineage>
        <taxon>Bacteria</taxon>
        <taxon>Pseudomonadati</taxon>
        <taxon>Pseudomonadota</taxon>
        <taxon>Alphaproteobacteria</taxon>
        <taxon>Hyphomicrobiales</taxon>
        <taxon>Aurantimonadaceae</taxon>
        <taxon>Aurantimonas</taxon>
    </lineage>
</organism>
<dbReference type="PIRSF" id="PIRSF001357">
    <property type="entry name" value="DeoC"/>
    <property type="match status" value="1"/>
</dbReference>
<comment type="caution">
    <text evidence="8">The sequence shown here is derived from an EMBL/GenBank/DDBJ whole genome shotgun (WGS) entry which is preliminary data.</text>
</comment>
<dbReference type="SUPFAM" id="SSF51569">
    <property type="entry name" value="Aldolase"/>
    <property type="match status" value="1"/>
</dbReference>
<evidence type="ECO:0000256" key="2">
    <source>
        <dbReference type="ARBA" id="ARBA00009473"/>
    </source>
</evidence>
<sequence>MNEHSDADAARALIACLDLTNLNDDCTEADIAALCKRAETPQGRVAAICIWPRFVALARSLAAPELRIATVVNFPHGSDDPERTAKDAAAALSDGADEIDMVIDYRRLADTPGHVERQVRTVKQAVGPKLLKAILETGELATPDLIAQAAQEALAGGADFLKTSTGKTARHASLEAATIMLQAIAAHGGTVGLKASGGIRSFEDARSYRDLVEEFCGTGWAGPEHFRIGASAVLGDFLAVAGGTARATHKATY</sequence>
<evidence type="ECO:0000313" key="8">
    <source>
        <dbReference type="EMBL" id="NDV86261.1"/>
    </source>
</evidence>
<keyword evidence="9" id="KW-1185">Reference proteome</keyword>
<dbReference type="RefSeq" id="WP_163042987.1">
    <property type="nucleotide sequence ID" value="NZ_JAAAMJ010000002.1"/>
</dbReference>
<reference evidence="8 9" key="1">
    <citation type="submission" date="2020-01" db="EMBL/GenBank/DDBJ databases">
        <title>Genomes of bacteria type strains.</title>
        <authorList>
            <person name="Chen J."/>
            <person name="Zhu S."/>
            <person name="Chen J."/>
        </authorList>
    </citation>
    <scope>NUCLEOTIDE SEQUENCE [LARGE SCALE GENOMIC DNA]</scope>
    <source>
        <strain evidence="8 9">KCTC 52919</strain>
    </source>
</reference>
<dbReference type="GO" id="GO:0005737">
    <property type="term" value="C:cytoplasm"/>
    <property type="evidence" value="ECO:0007669"/>
    <property type="project" value="InterPro"/>
</dbReference>
<keyword evidence="5" id="KW-0704">Schiff base</keyword>
<comment type="similarity">
    <text evidence="2">Belongs to the DeoC/FbaB aldolase family. DeoC type 2 subfamily.</text>
</comment>
<evidence type="ECO:0000313" key="9">
    <source>
        <dbReference type="Proteomes" id="UP000476332"/>
    </source>
</evidence>
<evidence type="ECO:0000256" key="6">
    <source>
        <dbReference type="ARBA" id="ARBA00048791"/>
    </source>
</evidence>
<dbReference type="Pfam" id="PF01791">
    <property type="entry name" value="DeoC"/>
    <property type="match status" value="1"/>
</dbReference>
<dbReference type="AlphaFoldDB" id="A0A6L9MF51"/>
<comment type="catalytic activity">
    <reaction evidence="6">
        <text>2-deoxy-D-ribose 5-phosphate = D-glyceraldehyde 3-phosphate + acetaldehyde</text>
        <dbReference type="Rhea" id="RHEA:12821"/>
        <dbReference type="ChEBI" id="CHEBI:15343"/>
        <dbReference type="ChEBI" id="CHEBI:59776"/>
        <dbReference type="ChEBI" id="CHEBI:62877"/>
        <dbReference type="EC" id="4.1.2.4"/>
    </reaction>
</comment>
<evidence type="ECO:0000256" key="5">
    <source>
        <dbReference type="ARBA" id="ARBA00023270"/>
    </source>
</evidence>
<dbReference type="GO" id="GO:0009264">
    <property type="term" value="P:deoxyribonucleotide catabolic process"/>
    <property type="evidence" value="ECO:0007669"/>
    <property type="project" value="UniProtKB-UniRule"/>
</dbReference>
<name>A0A6L9MF51_9HYPH</name>
<evidence type="ECO:0000256" key="4">
    <source>
        <dbReference type="ARBA" id="ARBA00023239"/>
    </source>
</evidence>
<dbReference type="EC" id="4.1.2.4" evidence="3 7"/>